<gene>
    <name evidence="2" type="ORF">DFR61_13217</name>
    <name evidence="1" type="ORF">NCTC10597_01197</name>
</gene>
<reference evidence="2 4" key="2">
    <citation type="submission" date="2019-03" db="EMBL/GenBank/DDBJ databases">
        <title>Genomic Encyclopedia of Type Strains, Phase IV (KMG-IV): sequencing the most valuable type-strain genomes for metagenomic binning, comparative biology and taxonomic classification.</title>
        <authorList>
            <person name="Goeker M."/>
        </authorList>
    </citation>
    <scope>NUCLEOTIDE SEQUENCE [LARGE SCALE GENOMIC DNA]</scope>
    <source>
        <strain evidence="2 4">DSM 20580</strain>
    </source>
</reference>
<dbReference type="RefSeq" id="WP_109350358.1">
    <property type="nucleotide sequence ID" value="NZ_BJUE01000029.1"/>
</dbReference>
<evidence type="ECO:0000313" key="1">
    <source>
        <dbReference type="EMBL" id="STX09521.1"/>
    </source>
</evidence>
<reference evidence="1 3" key="1">
    <citation type="submission" date="2018-06" db="EMBL/GenBank/DDBJ databases">
        <authorList>
            <consortium name="Pathogen Informatics"/>
            <person name="Doyle S."/>
        </authorList>
    </citation>
    <scope>NUCLEOTIDE SEQUENCE [LARGE SCALE GENOMIC DNA]</scope>
    <source>
        <strain evidence="1 3">NCTC10597</strain>
    </source>
</reference>
<accession>A0A8B4QA38</accession>
<evidence type="ECO:0000313" key="2">
    <source>
        <dbReference type="EMBL" id="TDR35167.1"/>
    </source>
</evidence>
<proteinExistence type="predicted"/>
<evidence type="ECO:0000313" key="3">
    <source>
        <dbReference type="Proteomes" id="UP000254330"/>
    </source>
</evidence>
<protein>
    <submittedName>
        <fullName evidence="1">Uncharacterized protein</fullName>
    </submittedName>
</protein>
<dbReference type="EMBL" id="SNZG01000032">
    <property type="protein sequence ID" value="TDR35167.1"/>
    <property type="molecule type" value="Genomic_DNA"/>
</dbReference>
<keyword evidence="4" id="KW-1185">Reference proteome</keyword>
<dbReference type="Proteomes" id="UP000294641">
    <property type="component" value="Unassembled WGS sequence"/>
</dbReference>
<sequence>MNIKNVASFLAAILVLLVLIAVPKYSANAKSIALEKKEYSKVIKSVKKKYGIYKGSKNESMSGRGLMYVKLIDFNQDRSTELHIIYGKNKKVMDSTETPQLIEEVWTIKNKKAKRVHYQKHTYYGIVEDIERSTVKFKGKNYLVSFDRYKGLYITLKEYKGGKFVNTAQISRASDPTGNEYYDYWKKSNKSSKSISRVQFNKLYKQFNLKKRNIVMYSESGMRRIKTIKTSI</sequence>
<evidence type="ECO:0000313" key="4">
    <source>
        <dbReference type="Proteomes" id="UP000294641"/>
    </source>
</evidence>
<dbReference type="Proteomes" id="UP000254330">
    <property type="component" value="Unassembled WGS sequence"/>
</dbReference>
<organism evidence="1 3">
    <name type="scientific">Kurthia zopfii</name>
    <dbReference type="NCBI Taxonomy" id="1650"/>
    <lineage>
        <taxon>Bacteria</taxon>
        <taxon>Bacillati</taxon>
        <taxon>Bacillota</taxon>
        <taxon>Bacilli</taxon>
        <taxon>Bacillales</taxon>
        <taxon>Caryophanaceae</taxon>
        <taxon>Kurthia</taxon>
    </lineage>
</organism>
<comment type="caution">
    <text evidence="1">The sequence shown here is derived from an EMBL/GenBank/DDBJ whole genome shotgun (WGS) entry which is preliminary data.</text>
</comment>
<name>A0A8B4QA38_9BACL</name>
<dbReference type="AlphaFoldDB" id="A0A8B4QA38"/>
<dbReference type="EMBL" id="UGNP01000001">
    <property type="protein sequence ID" value="STX09521.1"/>
    <property type="molecule type" value="Genomic_DNA"/>
</dbReference>